<accession>A0ACD1FXD1</accession>
<dbReference type="Proteomes" id="UP000249057">
    <property type="component" value="Unassembled WGS sequence"/>
</dbReference>
<organism evidence="1 2">
    <name type="scientific">Aspergillus brunneoviolaceus CBS 621.78</name>
    <dbReference type="NCBI Taxonomy" id="1450534"/>
    <lineage>
        <taxon>Eukaryota</taxon>
        <taxon>Fungi</taxon>
        <taxon>Dikarya</taxon>
        <taxon>Ascomycota</taxon>
        <taxon>Pezizomycotina</taxon>
        <taxon>Eurotiomycetes</taxon>
        <taxon>Eurotiomycetidae</taxon>
        <taxon>Eurotiales</taxon>
        <taxon>Aspergillaceae</taxon>
        <taxon>Aspergillus</taxon>
        <taxon>Aspergillus subgen. Circumdati</taxon>
    </lineage>
</organism>
<evidence type="ECO:0000313" key="1">
    <source>
        <dbReference type="EMBL" id="RAH41612.1"/>
    </source>
</evidence>
<reference evidence="1" key="1">
    <citation type="submission" date="2018-02" db="EMBL/GenBank/DDBJ databases">
        <title>The genomes of Aspergillus section Nigri reveals drivers in fungal speciation.</title>
        <authorList>
            <consortium name="DOE Joint Genome Institute"/>
            <person name="Vesth T.C."/>
            <person name="Nybo J."/>
            <person name="Theobald S."/>
            <person name="Brandl J."/>
            <person name="Frisvad J.C."/>
            <person name="Nielsen K.F."/>
            <person name="Lyhne E.K."/>
            <person name="Kogle M.E."/>
            <person name="Kuo A."/>
            <person name="Riley R."/>
            <person name="Clum A."/>
            <person name="Nolan M."/>
            <person name="Lipzen A."/>
            <person name="Salamov A."/>
            <person name="Henrissat B."/>
            <person name="Wiebenga A."/>
            <person name="De vries R.P."/>
            <person name="Grigoriev I.V."/>
            <person name="Mortensen U.H."/>
            <person name="Andersen M.R."/>
            <person name="Baker S.E."/>
        </authorList>
    </citation>
    <scope>NUCLEOTIDE SEQUENCE</scope>
    <source>
        <strain evidence="1">CBS 621.78</strain>
    </source>
</reference>
<gene>
    <name evidence="1" type="ORF">BO95DRAFT_260837</name>
</gene>
<protein>
    <submittedName>
        <fullName evidence="1">Uncharacterized protein</fullName>
    </submittedName>
</protein>
<evidence type="ECO:0000313" key="2">
    <source>
        <dbReference type="Proteomes" id="UP000249057"/>
    </source>
</evidence>
<name>A0ACD1FXD1_9EURO</name>
<keyword evidence="2" id="KW-1185">Reference proteome</keyword>
<sequence length="99" mass="11337">MHRQMSLSTRISLLCYWIVDDAGVSCIVCPRRCHNIEEERGSLTYESLAEGPLTYILQEATDACSMEGFLFSTLDKFSLITQLRQKYHISQLLKPSSFN</sequence>
<dbReference type="EMBL" id="KZ825385">
    <property type="protein sequence ID" value="RAH41612.1"/>
    <property type="molecule type" value="Genomic_DNA"/>
</dbReference>
<proteinExistence type="predicted"/>